<sequence length="171" mass="18533">MQPFHSSTSFPPTYYPALTPTADGKLDEGLLGKSTSTKGVNVLELGIPLDARACERTTARPAPPKQRHSRILAHLEPPAASNNTRAAQREIGSGLSTPVGRASPLEPPRRAPSALDWGCRANVRRSSIADPCPSSMPSSPSCQRFASQFLLRAPLRRLLRRRHRPKSPGRG</sequence>
<protein>
    <submittedName>
        <fullName evidence="2">Uncharacterized protein</fullName>
    </submittedName>
</protein>
<name>A0A9P4R4A2_9PLEO</name>
<feature type="region of interest" description="Disordered" evidence="1">
    <location>
        <begin position="93"/>
        <end position="113"/>
    </location>
</feature>
<dbReference type="EMBL" id="ML996123">
    <property type="protein sequence ID" value="KAF2736676.1"/>
    <property type="molecule type" value="Genomic_DNA"/>
</dbReference>
<evidence type="ECO:0000313" key="3">
    <source>
        <dbReference type="Proteomes" id="UP000799444"/>
    </source>
</evidence>
<gene>
    <name evidence="2" type="ORF">EJ04DRAFT_521886</name>
</gene>
<comment type="caution">
    <text evidence="2">The sequence shown here is derived from an EMBL/GenBank/DDBJ whole genome shotgun (WGS) entry which is preliminary data.</text>
</comment>
<evidence type="ECO:0000256" key="1">
    <source>
        <dbReference type="SAM" id="MobiDB-lite"/>
    </source>
</evidence>
<dbReference type="AlphaFoldDB" id="A0A9P4R4A2"/>
<reference evidence="2" key="1">
    <citation type="journal article" date="2020" name="Stud. Mycol.">
        <title>101 Dothideomycetes genomes: a test case for predicting lifestyles and emergence of pathogens.</title>
        <authorList>
            <person name="Haridas S."/>
            <person name="Albert R."/>
            <person name="Binder M."/>
            <person name="Bloem J."/>
            <person name="Labutti K."/>
            <person name="Salamov A."/>
            <person name="Andreopoulos B."/>
            <person name="Baker S."/>
            <person name="Barry K."/>
            <person name="Bills G."/>
            <person name="Bluhm B."/>
            <person name="Cannon C."/>
            <person name="Castanera R."/>
            <person name="Culley D."/>
            <person name="Daum C."/>
            <person name="Ezra D."/>
            <person name="Gonzalez J."/>
            <person name="Henrissat B."/>
            <person name="Kuo A."/>
            <person name="Liang C."/>
            <person name="Lipzen A."/>
            <person name="Lutzoni F."/>
            <person name="Magnuson J."/>
            <person name="Mondo S."/>
            <person name="Nolan M."/>
            <person name="Ohm R."/>
            <person name="Pangilinan J."/>
            <person name="Park H.-J."/>
            <person name="Ramirez L."/>
            <person name="Alfaro M."/>
            <person name="Sun H."/>
            <person name="Tritt A."/>
            <person name="Yoshinaga Y."/>
            <person name="Zwiers L.-H."/>
            <person name="Turgeon B."/>
            <person name="Goodwin S."/>
            <person name="Spatafora J."/>
            <person name="Crous P."/>
            <person name="Grigoriev I."/>
        </authorList>
    </citation>
    <scope>NUCLEOTIDE SEQUENCE</scope>
    <source>
        <strain evidence="2">CBS 125425</strain>
    </source>
</reference>
<feature type="compositionally biased region" description="Low complexity" evidence="1">
    <location>
        <begin position="11"/>
        <end position="21"/>
    </location>
</feature>
<keyword evidence="3" id="KW-1185">Reference proteome</keyword>
<feature type="region of interest" description="Disordered" evidence="1">
    <location>
        <begin position="1"/>
        <end position="21"/>
    </location>
</feature>
<evidence type="ECO:0000313" key="2">
    <source>
        <dbReference type="EMBL" id="KAF2736676.1"/>
    </source>
</evidence>
<organism evidence="2 3">
    <name type="scientific">Polyplosphaeria fusca</name>
    <dbReference type="NCBI Taxonomy" id="682080"/>
    <lineage>
        <taxon>Eukaryota</taxon>
        <taxon>Fungi</taxon>
        <taxon>Dikarya</taxon>
        <taxon>Ascomycota</taxon>
        <taxon>Pezizomycotina</taxon>
        <taxon>Dothideomycetes</taxon>
        <taxon>Pleosporomycetidae</taxon>
        <taxon>Pleosporales</taxon>
        <taxon>Tetraplosphaeriaceae</taxon>
        <taxon>Polyplosphaeria</taxon>
    </lineage>
</organism>
<dbReference type="Proteomes" id="UP000799444">
    <property type="component" value="Unassembled WGS sequence"/>
</dbReference>
<proteinExistence type="predicted"/>
<feature type="compositionally biased region" description="Polar residues" evidence="1">
    <location>
        <begin position="1"/>
        <end position="10"/>
    </location>
</feature>
<accession>A0A9P4R4A2</accession>